<name>A0A3L6FEC7_MAIZE</name>
<reference evidence="2" key="1">
    <citation type="journal article" date="2018" name="Nat. Genet.">
        <title>Extensive intraspecific gene order and gene structural variations between Mo17 and other maize genomes.</title>
        <authorList>
            <person name="Sun S."/>
            <person name="Zhou Y."/>
            <person name="Chen J."/>
            <person name="Shi J."/>
            <person name="Zhao H."/>
            <person name="Zhao H."/>
            <person name="Song W."/>
            <person name="Zhang M."/>
            <person name="Cui Y."/>
            <person name="Dong X."/>
            <person name="Liu H."/>
            <person name="Ma X."/>
            <person name="Jiao Y."/>
            <person name="Wang B."/>
            <person name="Wei X."/>
            <person name="Stein J.C."/>
            <person name="Glaubitz J.C."/>
            <person name="Lu F."/>
            <person name="Yu G."/>
            <person name="Liang C."/>
            <person name="Fengler K."/>
            <person name="Li B."/>
            <person name="Rafalski A."/>
            <person name="Schnable P.S."/>
            <person name="Ware D.H."/>
            <person name="Buckler E.S."/>
            <person name="Lai J."/>
        </authorList>
    </citation>
    <scope>NUCLEOTIDE SEQUENCE [LARGE SCALE GENOMIC DNA]</scope>
    <source>
        <tissue evidence="2">Seedling</tissue>
    </source>
</reference>
<evidence type="ECO:0000256" key="1">
    <source>
        <dbReference type="SAM" id="Phobius"/>
    </source>
</evidence>
<evidence type="ECO:0000313" key="2">
    <source>
        <dbReference type="EMBL" id="PWZ31469.1"/>
    </source>
</evidence>
<feature type="transmembrane region" description="Helical" evidence="1">
    <location>
        <begin position="433"/>
        <end position="451"/>
    </location>
</feature>
<keyword evidence="1" id="KW-0812">Transmembrane</keyword>
<keyword evidence="1" id="KW-1133">Transmembrane helix</keyword>
<protein>
    <submittedName>
        <fullName evidence="2">Vacuole membrane protein KMS1</fullName>
    </submittedName>
</protein>
<feature type="transmembrane region" description="Helical" evidence="1">
    <location>
        <begin position="380"/>
        <end position="401"/>
    </location>
</feature>
<proteinExistence type="predicted"/>
<accession>A0A3L6FEC7</accession>
<organism evidence="2">
    <name type="scientific">Zea mays</name>
    <name type="common">Maize</name>
    <dbReference type="NCBI Taxonomy" id="4577"/>
    <lineage>
        <taxon>Eukaryota</taxon>
        <taxon>Viridiplantae</taxon>
        <taxon>Streptophyta</taxon>
        <taxon>Embryophyta</taxon>
        <taxon>Tracheophyta</taxon>
        <taxon>Spermatophyta</taxon>
        <taxon>Magnoliopsida</taxon>
        <taxon>Liliopsida</taxon>
        <taxon>Poales</taxon>
        <taxon>Poaceae</taxon>
        <taxon>PACMAD clade</taxon>
        <taxon>Panicoideae</taxon>
        <taxon>Andropogonodae</taxon>
        <taxon>Andropogoneae</taxon>
        <taxon>Tripsacinae</taxon>
        <taxon>Zea</taxon>
    </lineage>
</organism>
<dbReference type="Proteomes" id="UP000251960">
    <property type="component" value="Chromosome 3"/>
</dbReference>
<sequence length="481" mass="53456">MGRRKMSAAAPPSRSWSNVGGSVIPELRAKHKTDLQNLTLTKQPLRTLHFFLLAMLQYLKRLATYILSKGGFFFLLIVLLVASGILLVVSDGLHKKHVQEFLNYAKFVSWWVSLGVASSIGLGKFTLDLVTLQQFTVLAPFFWAACTYLSMQSSDINKGLLKLETGTCSGLHTFVLYLGPHIALFTIKAVQCGRIDLKIAPYDTIQLKVGPSWLDKKCSEFGPPVYPASAHSVRIPVFDLLPQIQLEAVLWGIGTALGELPPYFISRAARLSGSESKAVQELDAATSKEDGPVASSLNRTKRWLLSHSQHLNFFSILILASVPNPLFDLAGIMCGQFGVPFWEFLFATLIGKAIIKTHIQTLFIVSLCNNQLLYLIEKELIWIFGHVPGFSATLPSVIARLHAAKDKYLSPPAPVSPSSQMGEKQWNFSFTSVWNSIVWLVLLNFFIKIVTSTAQDYLKKQQDTEMELISDSPIQDHSKTN</sequence>
<comment type="caution">
    <text evidence="2">The sequence shown here is derived from an EMBL/GenBank/DDBJ whole genome shotgun (WGS) entry which is preliminary data.</text>
</comment>
<gene>
    <name evidence="2" type="primary">KMS1_1</name>
    <name evidence="2" type="ORF">Zm00014a_031912</name>
</gene>
<feature type="transmembrane region" description="Helical" evidence="1">
    <location>
        <begin position="72"/>
        <end position="89"/>
    </location>
</feature>
<keyword evidence="1" id="KW-0472">Membrane</keyword>
<feature type="transmembrane region" description="Helical" evidence="1">
    <location>
        <begin position="311"/>
        <end position="332"/>
    </location>
</feature>
<feature type="transmembrane region" description="Helical" evidence="1">
    <location>
        <begin position="344"/>
        <end position="368"/>
    </location>
</feature>
<dbReference type="ExpressionAtlas" id="A0A3L6FEC7">
    <property type="expression patterns" value="baseline and differential"/>
</dbReference>
<dbReference type="AlphaFoldDB" id="A0A3L6FEC7"/>
<dbReference type="EMBL" id="NCVQ01000004">
    <property type="protein sequence ID" value="PWZ31469.1"/>
    <property type="molecule type" value="Genomic_DNA"/>
</dbReference>
<feature type="transmembrane region" description="Helical" evidence="1">
    <location>
        <begin position="101"/>
        <end position="120"/>
    </location>
</feature>